<sequence>MEAAPGATEPPAAESHDGPYVLRELISEVPLSADGEGGDIHITCVDAWEGNIYIGTSAAEILHFVSIPPDPSDEHGQPTYILASRTQPAYNTPQDPPGVQQILLLPQVGKACILCNGTLTFYSLPELSPAFGGKIKQSDCTWVGGLDRNQDDEFSDTSDGAVIVICLKQRLRIIRIGEQARKIRDIELGGILNIQRRDDLACVADSKSYFLLDIVNQRKIDLFPISSAAEPEPESAAAHVRDRELSPPSRPVSRSLSTRNPVRRDISRETCGHERVSSLGSAPRNTDRLRPDSPSQWPARGSSRGSVSPASERTGSPARSPVEIQQESETPTRESTPVPKVSRRTDPLRPHIVSPSPNEFLLTTGTSLDDPGVGMFVNLEGDVVRGTIEFNTYPESLVLDGPPSALAVAGGAGGGMDEGFVLAIVSRSTTGKRVKALEFQRWDTDPSDSFDSRGWLELPPDEARKPVLLRQTTTRNRMALPSISNTLSLRRLVLDEKSSEQLEADAMRDKEEDKLVERFASVGVSSLLFTGATISWVMRNPLVVRLDSQLDRGFQQTSSESGSITVFRDIVEKVFNSIRGQEPKDEFEFLTLNYIRQKASLLLLIDLILKTADGVIAFEHDKRATQEALISADIDPRVVLSLVPVLSAEVIEGAQGVWIPRGLRDIIDAFHKSCHIDSIGKEYRGAFGDNLLQVTKQYLFVWRRKKGFGSIADERQVFQTVDAALLHLLLLLDNNSPPGPATAGSLRAELNDVVDHGVDCFDRAVALLEEHRRLYVLSRLYQSRKQVSKVMATWQRILEGEPDEGGEMIDGEQDFRRYLVRIKDVNLVKQYGTWLAKRNPKLGIQIFTDDNSRVKFTPTDAVELLKAEAPGAVKEYLEHLVFGKNNIRYVNELIAFYLDAVVDKLAKSEEARSTLLQSYETYRALTPPKPTYSQFITDNAIDEEWWKSRLRLLQLIGGSHNAASQYDVEALASRLEPYSDELVPEMIILNGRRGQHVEALRLLAHGLGDYDTAIRYCLLGGSSIFNPSSSLNEVSYPSKAEQEQLFGHLLSEFMKIEDESERLERTSELLERFGGWFDVARVLSLIPDSWSVESVSGFLVHALRRLVRERNETVVVKALSSAQNLKRNVDLIEKTESFGATIIHAEDELGRA</sequence>
<comment type="caution">
    <text evidence="1">The sequence shown here is derived from an EMBL/GenBank/DDBJ whole genome shotgun (WGS) entry which is preliminary data.</text>
</comment>
<organism evidence="1 2">
    <name type="scientific">Zalaria obscura</name>
    <dbReference type="NCBI Taxonomy" id="2024903"/>
    <lineage>
        <taxon>Eukaryota</taxon>
        <taxon>Fungi</taxon>
        <taxon>Dikarya</taxon>
        <taxon>Ascomycota</taxon>
        <taxon>Pezizomycotina</taxon>
        <taxon>Dothideomycetes</taxon>
        <taxon>Dothideomycetidae</taxon>
        <taxon>Dothideales</taxon>
        <taxon>Zalariaceae</taxon>
        <taxon>Zalaria</taxon>
    </lineage>
</organism>
<evidence type="ECO:0000313" key="2">
    <source>
        <dbReference type="Proteomes" id="UP001320706"/>
    </source>
</evidence>
<name>A0ACC3S3W0_9PEZI</name>
<accession>A0ACC3S3W0</accession>
<keyword evidence="2" id="KW-1185">Reference proteome</keyword>
<dbReference type="EMBL" id="JAMKPW020000043">
    <property type="protein sequence ID" value="KAK8194277.1"/>
    <property type="molecule type" value="Genomic_DNA"/>
</dbReference>
<reference evidence="1" key="1">
    <citation type="submission" date="2024-02" db="EMBL/GenBank/DDBJ databases">
        <title>Metagenome Assembled Genome of Zalaria obscura JY119.</title>
        <authorList>
            <person name="Vighnesh L."/>
            <person name="Jagadeeshwari U."/>
            <person name="Venkata Ramana C."/>
            <person name="Sasikala C."/>
        </authorList>
    </citation>
    <scope>NUCLEOTIDE SEQUENCE</scope>
    <source>
        <strain evidence="1">JY119</strain>
    </source>
</reference>
<dbReference type="Proteomes" id="UP001320706">
    <property type="component" value="Unassembled WGS sequence"/>
</dbReference>
<proteinExistence type="predicted"/>
<gene>
    <name evidence="1" type="ORF">M8818_007465</name>
</gene>
<protein>
    <submittedName>
        <fullName evidence="1">Uncharacterized protein</fullName>
    </submittedName>
</protein>
<evidence type="ECO:0000313" key="1">
    <source>
        <dbReference type="EMBL" id="KAK8194277.1"/>
    </source>
</evidence>